<dbReference type="Proteomes" id="UP000230750">
    <property type="component" value="Unassembled WGS sequence"/>
</dbReference>
<keyword evidence="3" id="KW-1185">Reference proteome</keyword>
<dbReference type="InterPro" id="IPR011029">
    <property type="entry name" value="DEATH-like_dom_sf"/>
</dbReference>
<dbReference type="PROSITE" id="PS50017">
    <property type="entry name" value="DEATH_DOMAIN"/>
    <property type="match status" value="1"/>
</dbReference>
<evidence type="ECO:0000313" key="2">
    <source>
        <dbReference type="EMBL" id="PIK41652.1"/>
    </source>
</evidence>
<dbReference type="GO" id="GO:0007165">
    <property type="term" value="P:signal transduction"/>
    <property type="evidence" value="ECO:0007669"/>
    <property type="project" value="InterPro"/>
</dbReference>
<dbReference type="SUPFAM" id="SSF47986">
    <property type="entry name" value="DEATH domain"/>
    <property type="match status" value="1"/>
</dbReference>
<dbReference type="OrthoDB" id="5985756at2759"/>
<comment type="caution">
    <text evidence="2">The sequence shown here is derived from an EMBL/GenBank/DDBJ whole genome shotgun (WGS) entry which is preliminary data.</text>
</comment>
<name>A0A2G8K0Y2_STIJA</name>
<proteinExistence type="predicted"/>
<dbReference type="Gene3D" id="1.10.533.10">
    <property type="entry name" value="Death Domain, Fas"/>
    <property type="match status" value="1"/>
</dbReference>
<protein>
    <recommendedName>
        <fullName evidence="1">Death domain-containing protein</fullName>
    </recommendedName>
</protein>
<reference evidence="2 3" key="1">
    <citation type="journal article" date="2017" name="PLoS Biol.">
        <title>The sea cucumber genome provides insights into morphological evolution and visceral regeneration.</title>
        <authorList>
            <person name="Zhang X."/>
            <person name="Sun L."/>
            <person name="Yuan J."/>
            <person name="Sun Y."/>
            <person name="Gao Y."/>
            <person name="Zhang L."/>
            <person name="Li S."/>
            <person name="Dai H."/>
            <person name="Hamel J.F."/>
            <person name="Liu C."/>
            <person name="Yu Y."/>
            <person name="Liu S."/>
            <person name="Lin W."/>
            <person name="Guo K."/>
            <person name="Jin S."/>
            <person name="Xu P."/>
            <person name="Storey K.B."/>
            <person name="Huan P."/>
            <person name="Zhang T."/>
            <person name="Zhou Y."/>
            <person name="Zhang J."/>
            <person name="Lin C."/>
            <person name="Li X."/>
            <person name="Xing L."/>
            <person name="Huo D."/>
            <person name="Sun M."/>
            <person name="Wang L."/>
            <person name="Mercier A."/>
            <person name="Li F."/>
            <person name="Yang H."/>
            <person name="Xiang J."/>
        </authorList>
    </citation>
    <scope>NUCLEOTIDE SEQUENCE [LARGE SCALE GENOMIC DNA]</scope>
    <source>
        <strain evidence="2">Shaxun</strain>
        <tissue evidence="2">Muscle</tissue>
    </source>
</reference>
<feature type="domain" description="Death" evidence="1">
    <location>
        <begin position="41"/>
        <end position="129"/>
    </location>
</feature>
<organism evidence="2 3">
    <name type="scientific">Stichopus japonicus</name>
    <name type="common">Sea cucumber</name>
    <dbReference type="NCBI Taxonomy" id="307972"/>
    <lineage>
        <taxon>Eukaryota</taxon>
        <taxon>Metazoa</taxon>
        <taxon>Echinodermata</taxon>
        <taxon>Eleutherozoa</taxon>
        <taxon>Echinozoa</taxon>
        <taxon>Holothuroidea</taxon>
        <taxon>Aspidochirotacea</taxon>
        <taxon>Aspidochirotida</taxon>
        <taxon>Stichopodidae</taxon>
        <taxon>Apostichopus</taxon>
    </lineage>
</organism>
<evidence type="ECO:0000259" key="1">
    <source>
        <dbReference type="PROSITE" id="PS50017"/>
    </source>
</evidence>
<dbReference type="Pfam" id="PF00531">
    <property type="entry name" value="Death"/>
    <property type="match status" value="1"/>
</dbReference>
<dbReference type="CDD" id="cd01670">
    <property type="entry name" value="Death"/>
    <property type="match status" value="1"/>
</dbReference>
<gene>
    <name evidence="2" type="ORF">BSL78_21483</name>
</gene>
<accession>A0A2G8K0Y2</accession>
<dbReference type="AlphaFoldDB" id="A0A2G8K0Y2"/>
<evidence type="ECO:0000313" key="3">
    <source>
        <dbReference type="Proteomes" id="UP000230750"/>
    </source>
</evidence>
<sequence>MPFEIQPFTRTLQCLRPNMANVNQAAQDQDMFEQALEEQVTEHELRAIAPIIANDRMNVARNLGLENHEIANIEANCYGAGRGGIEETALQMLIRWKRSNGQQATKGILINALRISGFQEVAQTLEGNIN</sequence>
<dbReference type="EMBL" id="MRZV01000999">
    <property type="protein sequence ID" value="PIK41652.1"/>
    <property type="molecule type" value="Genomic_DNA"/>
</dbReference>
<dbReference type="InterPro" id="IPR000488">
    <property type="entry name" value="Death_dom"/>
</dbReference>